<dbReference type="PANTHER" id="PTHR11561:SF0">
    <property type="entry name" value="PHOSPHOENOLPYRUVATE CARBOXYKINASE [GTP]-RELATED"/>
    <property type="match status" value="1"/>
</dbReference>
<dbReference type="GO" id="GO:0006107">
    <property type="term" value="P:oxaloacetate metabolic process"/>
    <property type="evidence" value="ECO:0007669"/>
    <property type="project" value="TreeGrafter"/>
</dbReference>
<sequence>FFSPGDNIRVLDWIIRRVNNEDVADVSPVGLLPKKGSINLDGLNVDWDKLISIPKDYWASDIDETLKWLDEQLGDDLPQDIRKEIQKQKDRLSQP</sequence>
<dbReference type="GO" id="GO:0042594">
    <property type="term" value="P:response to starvation"/>
    <property type="evidence" value="ECO:0007669"/>
    <property type="project" value="TreeGrafter"/>
</dbReference>
<gene>
    <name evidence="2" type="ORF">QYT958_LOCUS29851</name>
</gene>
<dbReference type="Gene3D" id="3.90.228.20">
    <property type="match status" value="1"/>
</dbReference>
<dbReference type="GO" id="GO:0005525">
    <property type="term" value="F:GTP binding"/>
    <property type="evidence" value="ECO:0007669"/>
    <property type="project" value="InterPro"/>
</dbReference>
<dbReference type="InterPro" id="IPR035077">
    <property type="entry name" value="PEP_carboxykinase_GTP_C"/>
</dbReference>
<dbReference type="PANTHER" id="PTHR11561">
    <property type="entry name" value="PHOSPHOENOLPYRUVATE CARBOXYKINASE"/>
    <property type="match status" value="1"/>
</dbReference>
<dbReference type="GO" id="GO:0046327">
    <property type="term" value="P:glycerol biosynthetic process from pyruvate"/>
    <property type="evidence" value="ECO:0007669"/>
    <property type="project" value="TreeGrafter"/>
</dbReference>
<protein>
    <recommendedName>
        <fullName evidence="1">Phosphoenolpyruvate carboxykinase C-terminal P-loop domain-containing protein</fullName>
    </recommendedName>
</protein>
<evidence type="ECO:0000313" key="3">
    <source>
        <dbReference type="Proteomes" id="UP000663848"/>
    </source>
</evidence>
<dbReference type="GO" id="GO:0005829">
    <property type="term" value="C:cytosol"/>
    <property type="evidence" value="ECO:0007669"/>
    <property type="project" value="TreeGrafter"/>
</dbReference>
<dbReference type="EMBL" id="CAJOBR010009055">
    <property type="protein sequence ID" value="CAF4887722.1"/>
    <property type="molecule type" value="Genomic_DNA"/>
</dbReference>
<dbReference type="InterPro" id="IPR008209">
    <property type="entry name" value="PEP_carboxykinase_GTP"/>
</dbReference>
<dbReference type="GO" id="GO:0071333">
    <property type="term" value="P:cellular response to glucose stimulus"/>
    <property type="evidence" value="ECO:0007669"/>
    <property type="project" value="TreeGrafter"/>
</dbReference>
<dbReference type="GO" id="GO:0004613">
    <property type="term" value="F:phosphoenolpyruvate carboxykinase (GTP) activity"/>
    <property type="evidence" value="ECO:0007669"/>
    <property type="project" value="TreeGrafter"/>
</dbReference>
<dbReference type="SUPFAM" id="SSF53795">
    <property type="entry name" value="PEP carboxykinase-like"/>
    <property type="match status" value="1"/>
</dbReference>
<dbReference type="Proteomes" id="UP000663848">
    <property type="component" value="Unassembled WGS sequence"/>
</dbReference>
<accession>A0A821UCZ1</accession>
<dbReference type="InterPro" id="IPR013035">
    <property type="entry name" value="PEP_carboxykinase_C"/>
</dbReference>
<feature type="domain" description="Phosphoenolpyruvate carboxykinase C-terminal P-loop" evidence="1">
    <location>
        <begin position="5"/>
        <end position="91"/>
    </location>
</feature>
<dbReference type="Pfam" id="PF00821">
    <property type="entry name" value="PEPCK_GTP"/>
    <property type="match status" value="1"/>
</dbReference>
<dbReference type="GO" id="GO:0030145">
    <property type="term" value="F:manganese ion binding"/>
    <property type="evidence" value="ECO:0007669"/>
    <property type="project" value="TreeGrafter"/>
</dbReference>
<evidence type="ECO:0000259" key="1">
    <source>
        <dbReference type="Pfam" id="PF00821"/>
    </source>
</evidence>
<dbReference type="AlphaFoldDB" id="A0A821UCZ1"/>
<reference evidence="2" key="1">
    <citation type="submission" date="2021-02" db="EMBL/GenBank/DDBJ databases">
        <authorList>
            <person name="Nowell W R."/>
        </authorList>
    </citation>
    <scope>NUCLEOTIDE SEQUENCE</scope>
</reference>
<proteinExistence type="predicted"/>
<name>A0A821UCZ1_9BILA</name>
<dbReference type="GO" id="GO:0019543">
    <property type="term" value="P:propionate catabolic process"/>
    <property type="evidence" value="ECO:0007669"/>
    <property type="project" value="TreeGrafter"/>
</dbReference>
<evidence type="ECO:0000313" key="2">
    <source>
        <dbReference type="EMBL" id="CAF4887722.1"/>
    </source>
</evidence>
<dbReference type="GO" id="GO:0033993">
    <property type="term" value="P:response to lipid"/>
    <property type="evidence" value="ECO:0007669"/>
    <property type="project" value="TreeGrafter"/>
</dbReference>
<comment type="caution">
    <text evidence="2">The sequence shown here is derived from an EMBL/GenBank/DDBJ whole genome shotgun (WGS) entry which is preliminary data.</text>
</comment>
<organism evidence="2 3">
    <name type="scientific">Rotaria socialis</name>
    <dbReference type="NCBI Taxonomy" id="392032"/>
    <lineage>
        <taxon>Eukaryota</taxon>
        <taxon>Metazoa</taxon>
        <taxon>Spiralia</taxon>
        <taxon>Gnathifera</taxon>
        <taxon>Rotifera</taxon>
        <taxon>Eurotatoria</taxon>
        <taxon>Bdelloidea</taxon>
        <taxon>Philodinida</taxon>
        <taxon>Philodinidae</taxon>
        <taxon>Rotaria</taxon>
    </lineage>
</organism>
<feature type="non-terminal residue" evidence="2">
    <location>
        <position position="1"/>
    </location>
</feature>
<dbReference type="GO" id="GO:0006094">
    <property type="term" value="P:gluconeogenesis"/>
    <property type="evidence" value="ECO:0007669"/>
    <property type="project" value="InterPro"/>
</dbReference>